<name>A0A4R2NSC6_9BACL</name>
<comment type="caution">
    <text evidence="1">The sequence shown here is derived from an EMBL/GenBank/DDBJ whole genome shotgun (WGS) entry which is preliminary data.</text>
</comment>
<dbReference type="InterPro" id="IPR036249">
    <property type="entry name" value="Thioredoxin-like_sf"/>
</dbReference>
<dbReference type="Pfam" id="PF05768">
    <property type="entry name" value="Glrx-like"/>
    <property type="match status" value="1"/>
</dbReference>
<dbReference type="SUPFAM" id="SSF52833">
    <property type="entry name" value="Thioredoxin-like"/>
    <property type="match status" value="1"/>
</dbReference>
<dbReference type="InterPro" id="IPR008554">
    <property type="entry name" value="Glutaredoxin-like"/>
</dbReference>
<dbReference type="Proteomes" id="UP000295416">
    <property type="component" value="Unassembled WGS sequence"/>
</dbReference>
<dbReference type="RefSeq" id="WP_132746892.1">
    <property type="nucleotide sequence ID" value="NZ_SLXK01000023.1"/>
</dbReference>
<reference evidence="1 2" key="1">
    <citation type="submission" date="2019-03" db="EMBL/GenBank/DDBJ databases">
        <title>Genomic Encyclopedia of Type Strains, Phase IV (KMG-IV): sequencing the most valuable type-strain genomes for metagenomic binning, comparative biology and taxonomic classification.</title>
        <authorList>
            <person name="Goeker M."/>
        </authorList>
    </citation>
    <scope>NUCLEOTIDE SEQUENCE [LARGE SCALE GENOMIC DNA]</scope>
    <source>
        <strain evidence="1 2">DSM 19377</strain>
    </source>
</reference>
<dbReference type="OrthoDB" id="32865at2"/>
<dbReference type="InterPro" id="IPR052565">
    <property type="entry name" value="Glutaredoxin-like_YDR286C"/>
</dbReference>
<dbReference type="Gene3D" id="3.40.30.10">
    <property type="entry name" value="Glutaredoxin"/>
    <property type="match status" value="1"/>
</dbReference>
<organism evidence="1 2">
    <name type="scientific">Scopulibacillus darangshiensis</name>
    <dbReference type="NCBI Taxonomy" id="442528"/>
    <lineage>
        <taxon>Bacteria</taxon>
        <taxon>Bacillati</taxon>
        <taxon>Bacillota</taxon>
        <taxon>Bacilli</taxon>
        <taxon>Bacillales</taxon>
        <taxon>Sporolactobacillaceae</taxon>
        <taxon>Scopulibacillus</taxon>
    </lineage>
</organism>
<sequence length="81" mass="9299">MAKQEREIILYTKRDCPLCEEGKAVLAILCNESGETFREVDIYTNDTFLEKYQLMIPVVAVDGKDVAWGRLSFASLVEYFN</sequence>
<evidence type="ECO:0000313" key="2">
    <source>
        <dbReference type="Proteomes" id="UP000295416"/>
    </source>
</evidence>
<protein>
    <submittedName>
        <fullName evidence="1">Glutaredoxin</fullName>
    </submittedName>
</protein>
<dbReference type="PANTHER" id="PTHR33558">
    <property type="entry name" value="GLUTAREDOXIN-LIKE PROTEIN C5ORF63 HOMOLOG"/>
    <property type="match status" value="1"/>
</dbReference>
<dbReference type="AlphaFoldDB" id="A0A4R2NSC6"/>
<keyword evidence="2" id="KW-1185">Reference proteome</keyword>
<accession>A0A4R2NSC6</accession>
<proteinExistence type="predicted"/>
<gene>
    <name evidence="1" type="ORF">EV207_12331</name>
</gene>
<dbReference type="EMBL" id="SLXK01000023">
    <property type="protein sequence ID" value="TCP24859.1"/>
    <property type="molecule type" value="Genomic_DNA"/>
</dbReference>
<dbReference type="PANTHER" id="PTHR33558:SF1">
    <property type="entry name" value="GLUTAREDOXIN-LIKE PROTEIN C5ORF63 HOMOLOG"/>
    <property type="match status" value="1"/>
</dbReference>
<evidence type="ECO:0000313" key="1">
    <source>
        <dbReference type="EMBL" id="TCP24859.1"/>
    </source>
</evidence>